<dbReference type="GO" id="GO:0005829">
    <property type="term" value="C:cytosol"/>
    <property type="evidence" value="ECO:0007669"/>
    <property type="project" value="TreeGrafter"/>
</dbReference>
<keyword evidence="3 7" id="KW-0479">Metal-binding</keyword>
<feature type="binding site" evidence="7">
    <location>
        <position position="211"/>
    </location>
    <ligand>
        <name>a divalent metal cation</name>
        <dbReference type="ChEBI" id="CHEBI:60240"/>
        <label>1</label>
    </ligand>
</feature>
<keyword evidence="2" id="KW-0540">Nuclease</keyword>
<dbReference type="InterPro" id="IPR050891">
    <property type="entry name" value="TatD-type_Hydrolase"/>
</dbReference>
<dbReference type="PANTHER" id="PTHR10060">
    <property type="entry name" value="TATD FAMILY DEOXYRIBONUCLEASE"/>
    <property type="match status" value="1"/>
</dbReference>
<keyword evidence="4" id="KW-0378">Hydrolase</keyword>
<feature type="binding site" evidence="7">
    <location>
        <position position="133"/>
    </location>
    <ligand>
        <name>a divalent metal cation</name>
        <dbReference type="ChEBI" id="CHEBI:60240"/>
        <label>2</label>
    </ligand>
</feature>
<dbReference type="GO" id="GO:0046872">
    <property type="term" value="F:metal ion binding"/>
    <property type="evidence" value="ECO:0007669"/>
    <property type="project" value="UniProtKB-KW"/>
</dbReference>
<evidence type="ECO:0000256" key="7">
    <source>
        <dbReference type="PIRSR" id="PIRSR005902-1"/>
    </source>
</evidence>
<comment type="similarity">
    <text evidence="1">Belongs to the metallo-dependent hydrolases superfamily. TatD-type hydrolase family.</text>
</comment>
<evidence type="ECO:0000256" key="1">
    <source>
        <dbReference type="ARBA" id="ARBA00009275"/>
    </source>
</evidence>
<dbReference type="GO" id="GO:0008310">
    <property type="term" value="F:single-stranded DNA 3'-5' DNA exonuclease activity"/>
    <property type="evidence" value="ECO:0007669"/>
    <property type="project" value="TreeGrafter"/>
</dbReference>
<protein>
    <recommendedName>
        <fullName evidence="5">Deoxyribonuclease TATDN1</fullName>
    </recommendedName>
</protein>
<organism evidence="8 9">
    <name type="scientific">Caenorhabditis tropicalis</name>
    <dbReference type="NCBI Taxonomy" id="1561998"/>
    <lineage>
        <taxon>Eukaryota</taxon>
        <taxon>Metazoa</taxon>
        <taxon>Ecdysozoa</taxon>
        <taxon>Nematoda</taxon>
        <taxon>Chromadorea</taxon>
        <taxon>Rhabditida</taxon>
        <taxon>Rhabditina</taxon>
        <taxon>Rhabditomorpha</taxon>
        <taxon>Rhabditoidea</taxon>
        <taxon>Rhabditidae</taxon>
        <taxon>Peloderinae</taxon>
        <taxon>Caenorhabditis</taxon>
    </lineage>
</organism>
<feature type="binding site" evidence="7">
    <location>
        <position position="97"/>
    </location>
    <ligand>
        <name>a divalent metal cation</name>
        <dbReference type="ChEBI" id="CHEBI:60240"/>
        <label>1</label>
    </ligand>
</feature>
<evidence type="ECO:0000313" key="9">
    <source>
        <dbReference type="WBParaSite" id="Csp11.Scaffold460.g1470.t1"/>
    </source>
</evidence>
<dbReference type="Proteomes" id="UP000095282">
    <property type="component" value="Unplaced"/>
</dbReference>
<dbReference type="STRING" id="1561998.A0A1I7T1C5"/>
<evidence type="ECO:0000256" key="2">
    <source>
        <dbReference type="ARBA" id="ARBA00022722"/>
    </source>
</evidence>
<reference evidence="9" key="1">
    <citation type="submission" date="2016-11" db="UniProtKB">
        <authorList>
            <consortium name="WormBaseParasite"/>
        </authorList>
    </citation>
    <scope>IDENTIFICATION</scope>
</reference>
<comment type="function">
    <text evidence="6">Deoxyribonuclease which catalyzes (in vitro) the decatenation of kinetoplast DNA, which are circular DNA catenated to each other, producing linear DNA molecules. Plays an important role in chromosomal segregation and cell cycle progression during eye development probably via its DNA decatenation activity.</text>
</comment>
<evidence type="ECO:0000256" key="4">
    <source>
        <dbReference type="ARBA" id="ARBA00022801"/>
    </source>
</evidence>
<dbReference type="SUPFAM" id="SSF51556">
    <property type="entry name" value="Metallo-dependent hydrolases"/>
    <property type="match status" value="1"/>
</dbReference>
<sequence length="301" mass="33566">MALYELVDIGANLGHPSYEKDFDEVIDRAKQAGLSKIMVTGTSEKISQDCANLVEKYPGFLYFTAGVHPHDAKDWNDGTLDSLKALQENPKCVAVGECGLDFNRNFSPQDIQKQVFAKQVDLAVHLRKPLFIHEREAHADMVKILSDAGSLLPPAVIHCFTGTVEEAKKYLEMGLYIGLTGFLWKDRSDNGVQAGLRSGDIPIEKLVLETDAPYMYPKINDKKIPKEIKNLITPQTEALHKVPKFCDSLPNFSSFQFSSFNRNEPCSLAAICELIAAFSGRDPKEVARITTENAKKIYKLE</sequence>
<dbReference type="AlphaFoldDB" id="A0A1I7T1C5"/>
<feature type="binding site" evidence="7">
    <location>
        <position position="158"/>
    </location>
    <ligand>
        <name>a divalent metal cation</name>
        <dbReference type="ChEBI" id="CHEBI:60240"/>
        <label>2</label>
    </ligand>
</feature>
<dbReference type="PIRSF" id="PIRSF005902">
    <property type="entry name" value="DNase_TatD"/>
    <property type="match status" value="1"/>
</dbReference>
<keyword evidence="8" id="KW-1185">Reference proteome</keyword>
<dbReference type="WBParaSite" id="Csp11.Scaffold460.g1470.t1">
    <property type="protein sequence ID" value="Csp11.Scaffold460.g1470.t1"/>
    <property type="gene ID" value="Csp11.Scaffold460.g1470"/>
</dbReference>
<evidence type="ECO:0000313" key="8">
    <source>
        <dbReference type="Proteomes" id="UP000095282"/>
    </source>
</evidence>
<dbReference type="InterPro" id="IPR001130">
    <property type="entry name" value="TatD-like"/>
</dbReference>
<dbReference type="Pfam" id="PF01026">
    <property type="entry name" value="TatD_DNase"/>
    <property type="match status" value="1"/>
</dbReference>
<evidence type="ECO:0000256" key="5">
    <source>
        <dbReference type="ARBA" id="ARBA00039767"/>
    </source>
</evidence>
<accession>A0A1I7T1C5</accession>
<name>A0A1I7T1C5_9PELO</name>
<dbReference type="CDD" id="cd01310">
    <property type="entry name" value="TatD_DNAse"/>
    <property type="match status" value="1"/>
</dbReference>
<dbReference type="PANTHER" id="PTHR10060:SF15">
    <property type="entry name" value="DEOXYRIBONUCLEASE TATDN1"/>
    <property type="match status" value="1"/>
</dbReference>
<proteinExistence type="inferred from homology"/>
<evidence type="ECO:0000256" key="6">
    <source>
        <dbReference type="ARBA" id="ARBA00045223"/>
    </source>
</evidence>
<dbReference type="InterPro" id="IPR032466">
    <property type="entry name" value="Metal_Hydrolase"/>
</dbReference>
<evidence type="ECO:0000256" key="3">
    <source>
        <dbReference type="ARBA" id="ARBA00022723"/>
    </source>
</evidence>
<dbReference type="Gene3D" id="3.20.20.140">
    <property type="entry name" value="Metal-dependent hydrolases"/>
    <property type="match status" value="1"/>
</dbReference>